<evidence type="ECO:0000256" key="3">
    <source>
        <dbReference type="ARBA" id="ARBA00016797"/>
    </source>
</evidence>
<dbReference type="PANTHER" id="PTHR21294:SF8">
    <property type="entry name" value="ELECTRON TRANSFER FLAVOPROTEIN SUBUNIT BETA"/>
    <property type="match status" value="1"/>
</dbReference>
<evidence type="ECO:0000313" key="11">
    <source>
        <dbReference type="Proteomes" id="UP000031972"/>
    </source>
</evidence>
<evidence type="ECO:0000259" key="9">
    <source>
        <dbReference type="SMART" id="SM00893"/>
    </source>
</evidence>
<comment type="cofactor">
    <cofactor evidence="8">
        <name>AMP</name>
        <dbReference type="ChEBI" id="CHEBI:456215"/>
    </cofactor>
</comment>
<dbReference type="GO" id="GO:0046395">
    <property type="term" value="P:carboxylic acid catabolic process"/>
    <property type="evidence" value="ECO:0007669"/>
    <property type="project" value="UniProtKB-ARBA"/>
</dbReference>
<accession>A0A0C2R7N2</accession>
<dbReference type="InterPro" id="IPR014730">
    <property type="entry name" value="ETF_a/b_N"/>
</dbReference>
<evidence type="ECO:0000313" key="10">
    <source>
        <dbReference type="EMBL" id="KIL46260.1"/>
    </source>
</evidence>
<keyword evidence="11" id="KW-1185">Reference proteome</keyword>
<dbReference type="PATRIC" id="fig|220754.4.peg.2947"/>
<evidence type="ECO:0000256" key="1">
    <source>
        <dbReference type="ARBA" id="ARBA00007557"/>
    </source>
</evidence>
<dbReference type="PANTHER" id="PTHR21294">
    <property type="entry name" value="ELECTRON TRANSFER FLAVOPROTEIN BETA-SUBUNIT"/>
    <property type="match status" value="1"/>
</dbReference>
<dbReference type="GO" id="GO:0009055">
    <property type="term" value="F:electron transfer activity"/>
    <property type="evidence" value="ECO:0007669"/>
    <property type="project" value="InterPro"/>
</dbReference>
<comment type="function">
    <text evidence="6">The electron transfer flavoprotein serves as a specific electron acceptor for other dehydrogenases. It transfers the electrons to the main respiratory chain via ETF-ubiquinone oxidoreductase (ETF dehydrogenase).</text>
</comment>
<dbReference type="GO" id="GO:0005829">
    <property type="term" value="C:cytosol"/>
    <property type="evidence" value="ECO:0007669"/>
    <property type="project" value="TreeGrafter"/>
</dbReference>
<dbReference type="CDD" id="cd01714">
    <property type="entry name" value="ETF_beta"/>
    <property type="match status" value="1"/>
</dbReference>
<dbReference type="OrthoDB" id="9804960at2"/>
<dbReference type="AlphaFoldDB" id="A0A0C2R7N2"/>
<organism evidence="10 11">
    <name type="scientific">Jeotgalibacillus campisalis</name>
    <dbReference type="NCBI Taxonomy" id="220754"/>
    <lineage>
        <taxon>Bacteria</taxon>
        <taxon>Bacillati</taxon>
        <taxon>Bacillota</taxon>
        <taxon>Bacilli</taxon>
        <taxon>Bacillales</taxon>
        <taxon>Caryophanaceae</taxon>
        <taxon>Jeotgalibacillus</taxon>
    </lineage>
</organism>
<dbReference type="FunFam" id="3.40.50.620:FF:000011">
    <property type="entry name" value="Electron transfer flavoprotein subunit beta"/>
    <property type="match status" value="1"/>
</dbReference>
<dbReference type="Pfam" id="PF01012">
    <property type="entry name" value="ETF"/>
    <property type="match status" value="1"/>
</dbReference>
<keyword evidence="5" id="KW-0249">Electron transport</keyword>
<dbReference type="SUPFAM" id="SSF52402">
    <property type="entry name" value="Adenine nucleotide alpha hydrolases-like"/>
    <property type="match status" value="1"/>
</dbReference>
<protein>
    <recommendedName>
        <fullName evidence="3">Electron transfer flavoprotein subunit beta</fullName>
    </recommendedName>
    <alternativeName>
        <fullName evidence="7">Electron transfer flavoprotein small subunit</fullName>
    </alternativeName>
</protein>
<reference evidence="10 11" key="1">
    <citation type="submission" date="2015-01" db="EMBL/GenBank/DDBJ databases">
        <title>Jeotgalibacillus campisalis genome sequencing.</title>
        <authorList>
            <person name="Goh K.M."/>
            <person name="Chan K.-G."/>
            <person name="Yaakop A.S."/>
            <person name="Ee R."/>
            <person name="Gan H.M."/>
            <person name="Chan C.S."/>
        </authorList>
    </citation>
    <scope>NUCLEOTIDE SEQUENCE [LARGE SCALE GENOMIC DNA]</scope>
    <source>
        <strain evidence="10 11">SF-57</strain>
    </source>
</reference>
<dbReference type="EMBL" id="JXRR01000017">
    <property type="protein sequence ID" value="KIL46260.1"/>
    <property type="molecule type" value="Genomic_DNA"/>
</dbReference>
<sequence>MNIYVLMKRTFDTEERISISDGKIADDGAEFIINPYDEYAIEEAIQLKDAHGGEVTVVSVGSDEAEKQLRTALAMGADKAVLINIEDDVEESDQFTTARILAEFLKDKEADLIIGGNVAIDGGSGQVGPRVAEQLNIPYVTTITSIEVNGETVTIVRDVEGDSETIETSLPLLVTAQQGLNDPRYPSLPGIMKAKKKPLDEIELDDLDLDEDDVEPKTKTIDIYLPPKKQAGRILEGEIDSQVKELVQLLHKEAKVV</sequence>
<dbReference type="RefSeq" id="WP_041059933.1">
    <property type="nucleotide sequence ID" value="NZ_JXRR01000017.1"/>
</dbReference>
<dbReference type="InterPro" id="IPR033948">
    <property type="entry name" value="ETF_beta_N"/>
</dbReference>
<comment type="subunit">
    <text evidence="2">Heterodimer of an alpha and a beta subunit.</text>
</comment>
<proteinExistence type="inferred from homology"/>
<evidence type="ECO:0000256" key="6">
    <source>
        <dbReference type="ARBA" id="ARBA00025649"/>
    </source>
</evidence>
<comment type="similarity">
    <text evidence="1">Belongs to the ETF beta-subunit/FixA family.</text>
</comment>
<feature type="domain" description="Electron transfer flavoprotein alpha/beta-subunit N-terminal" evidence="9">
    <location>
        <begin position="21"/>
        <end position="211"/>
    </location>
</feature>
<dbReference type="InterPro" id="IPR014729">
    <property type="entry name" value="Rossmann-like_a/b/a_fold"/>
</dbReference>
<comment type="caution">
    <text evidence="10">The sequence shown here is derived from an EMBL/GenBank/DDBJ whole genome shotgun (WGS) entry which is preliminary data.</text>
</comment>
<dbReference type="Proteomes" id="UP000031972">
    <property type="component" value="Unassembled WGS sequence"/>
</dbReference>
<evidence type="ECO:0000256" key="4">
    <source>
        <dbReference type="ARBA" id="ARBA00022448"/>
    </source>
</evidence>
<dbReference type="PROSITE" id="PS01065">
    <property type="entry name" value="ETF_BETA"/>
    <property type="match status" value="1"/>
</dbReference>
<gene>
    <name evidence="10" type="ORF">KR50_29350</name>
</gene>
<dbReference type="InterPro" id="IPR012255">
    <property type="entry name" value="ETF_b"/>
</dbReference>
<dbReference type="PIRSF" id="PIRSF000090">
    <property type="entry name" value="Beta-ETF"/>
    <property type="match status" value="1"/>
</dbReference>
<evidence type="ECO:0000256" key="2">
    <source>
        <dbReference type="ARBA" id="ARBA00011355"/>
    </source>
</evidence>
<name>A0A0C2R7N2_9BACL</name>
<evidence type="ECO:0000256" key="8">
    <source>
        <dbReference type="ARBA" id="ARBA00049933"/>
    </source>
</evidence>
<dbReference type="InterPro" id="IPR000049">
    <property type="entry name" value="ET-Flavoprotein_bsu_CS"/>
</dbReference>
<dbReference type="Gene3D" id="3.40.50.620">
    <property type="entry name" value="HUPs"/>
    <property type="match status" value="1"/>
</dbReference>
<evidence type="ECO:0000256" key="7">
    <source>
        <dbReference type="ARBA" id="ARBA00042002"/>
    </source>
</evidence>
<dbReference type="SMART" id="SM00893">
    <property type="entry name" value="ETF"/>
    <property type="match status" value="1"/>
</dbReference>
<keyword evidence="4" id="KW-0813">Transport</keyword>
<evidence type="ECO:0000256" key="5">
    <source>
        <dbReference type="ARBA" id="ARBA00022982"/>
    </source>
</evidence>